<comment type="caution">
    <text evidence="6">The sequence shown here is derived from an EMBL/GenBank/DDBJ whole genome shotgun (WGS) entry which is preliminary data.</text>
</comment>
<dbReference type="AlphaFoldDB" id="A0AAE5W897"/>
<dbReference type="GO" id="GO:0005524">
    <property type="term" value="F:ATP binding"/>
    <property type="evidence" value="ECO:0007669"/>
    <property type="project" value="UniProtKB-KW"/>
</dbReference>
<keyword evidence="4 6" id="KW-0067">ATP-binding</keyword>
<dbReference type="GO" id="GO:0016887">
    <property type="term" value="F:ATP hydrolysis activity"/>
    <property type="evidence" value="ECO:0007669"/>
    <property type="project" value="InterPro"/>
</dbReference>
<gene>
    <name evidence="6" type="ORF">BU653_07990</name>
</gene>
<evidence type="ECO:0000313" key="7">
    <source>
        <dbReference type="Proteomes" id="UP000242704"/>
    </source>
</evidence>
<dbReference type="SUPFAM" id="SSF52540">
    <property type="entry name" value="P-loop containing nucleoside triphosphate hydrolases"/>
    <property type="match status" value="1"/>
</dbReference>
<dbReference type="InterPro" id="IPR003439">
    <property type="entry name" value="ABC_transporter-like_ATP-bd"/>
</dbReference>
<dbReference type="Gene3D" id="3.40.50.300">
    <property type="entry name" value="P-loop containing nucleotide triphosphate hydrolases"/>
    <property type="match status" value="1"/>
</dbReference>
<keyword evidence="2" id="KW-0813">Transport</keyword>
<evidence type="ECO:0000256" key="1">
    <source>
        <dbReference type="ARBA" id="ARBA00005417"/>
    </source>
</evidence>
<evidence type="ECO:0000256" key="4">
    <source>
        <dbReference type="ARBA" id="ARBA00022840"/>
    </source>
</evidence>
<dbReference type="SMART" id="SM00382">
    <property type="entry name" value="AAA"/>
    <property type="match status" value="1"/>
</dbReference>
<dbReference type="Proteomes" id="UP000242704">
    <property type="component" value="Unassembled WGS sequence"/>
</dbReference>
<dbReference type="InterPro" id="IPR027417">
    <property type="entry name" value="P-loop_NTPase"/>
</dbReference>
<sequence>MSDVIETKQLCKNYDNQFALYPVDFILKKGEICALIGRNGAGKSTFIKLIANQISPSDGQIKLFGKSDKVKNEMRKRIGFLIDTSVFIPQFNAKQNLEYFAIQNGGVNQSYIQDVLLKVGLGEETKKVKSYSLGMKQRLGIALALLNGPDVLVLDEPINGLDVEGIRDFRNLVIQLNKEYGITILIASHILSELQQIATQFVFIEKGKIVESVSRDVLFKKVTKSILIKVDRTSKAVQVLDLCDKNLEYKVLSDDTISIKSNVMNASEINDLLWKSDIRVYQIQEKGFNLEDYFFIEERGEI</sequence>
<dbReference type="RefSeq" id="WP_107360716.1">
    <property type="nucleotide sequence ID" value="NZ_PYZV01000002.1"/>
</dbReference>
<keyword evidence="3" id="KW-0547">Nucleotide-binding</keyword>
<feature type="domain" description="ABC transporter" evidence="5">
    <location>
        <begin position="5"/>
        <end position="231"/>
    </location>
</feature>
<dbReference type="InterPro" id="IPR017871">
    <property type="entry name" value="ABC_transporter-like_CS"/>
</dbReference>
<dbReference type="PANTHER" id="PTHR43335:SF8">
    <property type="entry name" value="ABC TRANSPORTER, ATP-BINDING PROTEIN"/>
    <property type="match status" value="1"/>
</dbReference>
<dbReference type="PROSITE" id="PS00211">
    <property type="entry name" value="ABC_TRANSPORTER_1"/>
    <property type="match status" value="1"/>
</dbReference>
<evidence type="ECO:0000256" key="2">
    <source>
        <dbReference type="ARBA" id="ARBA00022448"/>
    </source>
</evidence>
<accession>A0AAE5W897</accession>
<dbReference type="PANTHER" id="PTHR43335">
    <property type="entry name" value="ABC TRANSPORTER, ATP-BINDING PROTEIN"/>
    <property type="match status" value="1"/>
</dbReference>
<organism evidence="6 7">
    <name type="scientific">Staphylococcus chromogenes</name>
    <name type="common">Staphylococcus hyicus subsp. chromogenes</name>
    <dbReference type="NCBI Taxonomy" id="46126"/>
    <lineage>
        <taxon>Bacteria</taxon>
        <taxon>Bacillati</taxon>
        <taxon>Bacillota</taxon>
        <taxon>Bacilli</taxon>
        <taxon>Bacillales</taxon>
        <taxon>Staphylococcaceae</taxon>
        <taxon>Staphylococcus</taxon>
    </lineage>
</organism>
<evidence type="ECO:0000256" key="3">
    <source>
        <dbReference type="ARBA" id="ARBA00022741"/>
    </source>
</evidence>
<reference evidence="6 7" key="1">
    <citation type="journal article" date="2016" name="Front. Microbiol.">
        <title>Comprehensive Phylogenetic Analysis of Bovine Non-aureus Staphylococci Species Based on Whole-Genome Sequencing.</title>
        <authorList>
            <person name="Naushad S."/>
            <person name="Barkema H.W."/>
            <person name="Luby C."/>
            <person name="Condas L.A."/>
            <person name="Nobrega D.B."/>
            <person name="Carson D.A."/>
            <person name="De Buck J."/>
        </authorList>
    </citation>
    <scope>NUCLEOTIDE SEQUENCE [LARGE SCALE GENOMIC DNA]</scope>
    <source>
        <strain evidence="6 7">SNUC 505</strain>
    </source>
</reference>
<dbReference type="InterPro" id="IPR003593">
    <property type="entry name" value="AAA+_ATPase"/>
</dbReference>
<name>A0AAE5W897_STACR</name>
<dbReference type="EMBL" id="PZBZ01000040">
    <property type="protein sequence ID" value="PTG13098.1"/>
    <property type="molecule type" value="Genomic_DNA"/>
</dbReference>
<dbReference type="Pfam" id="PF00005">
    <property type="entry name" value="ABC_tran"/>
    <property type="match status" value="1"/>
</dbReference>
<comment type="similarity">
    <text evidence="1">Belongs to the ABC transporter superfamily.</text>
</comment>
<dbReference type="PROSITE" id="PS50893">
    <property type="entry name" value="ABC_TRANSPORTER_2"/>
    <property type="match status" value="1"/>
</dbReference>
<protein>
    <submittedName>
        <fullName evidence="6">ABC transporter ATP-binding protein</fullName>
    </submittedName>
</protein>
<evidence type="ECO:0000259" key="5">
    <source>
        <dbReference type="PROSITE" id="PS50893"/>
    </source>
</evidence>
<evidence type="ECO:0000313" key="6">
    <source>
        <dbReference type="EMBL" id="PTG13098.1"/>
    </source>
</evidence>
<proteinExistence type="inferred from homology"/>